<keyword evidence="5" id="KW-0274">FAD</keyword>
<dbReference type="Gene3D" id="3.40.309.10">
    <property type="entry name" value="Aldehyde Dehydrogenase, Chain A, domain 2"/>
    <property type="match status" value="1"/>
</dbReference>
<reference evidence="10" key="1">
    <citation type="journal article" date="2019" name="Int. J. Syst. Evol. Microbiol.">
        <title>The Global Catalogue of Microorganisms (GCM) 10K type strain sequencing project: providing services to taxonomists for standard genome sequencing and annotation.</title>
        <authorList>
            <consortium name="The Broad Institute Genomics Platform"/>
            <consortium name="The Broad Institute Genome Sequencing Center for Infectious Disease"/>
            <person name="Wu L."/>
            <person name="Ma J."/>
        </authorList>
    </citation>
    <scope>NUCLEOTIDE SEQUENCE [LARGE SCALE GENOMIC DNA]</scope>
    <source>
        <strain evidence="10">KCTC 52168</strain>
    </source>
</reference>
<evidence type="ECO:0000256" key="2">
    <source>
        <dbReference type="ARBA" id="ARBA00023002"/>
    </source>
</evidence>
<dbReference type="InterPro" id="IPR002872">
    <property type="entry name" value="Proline_DH_dom"/>
</dbReference>
<accession>A0ABV7GX62</accession>
<comment type="caution">
    <text evidence="9">The sequence shown here is derived from an EMBL/GenBank/DDBJ whole genome shotgun (WGS) entry which is preliminary data.</text>
</comment>
<dbReference type="InterPro" id="IPR016161">
    <property type="entry name" value="Ald_DH/histidinol_DH"/>
</dbReference>
<comment type="catalytic activity">
    <reaction evidence="5">
        <text>L-proline + a quinone = (S)-1-pyrroline-5-carboxylate + a quinol + H(+)</text>
        <dbReference type="Rhea" id="RHEA:23784"/>
        <dbReference type="ChEBI" id="CHEBI:15378"/>
        <dbReference type="ChEBI" id="CHEBI:17388"/>
        <dbReference type="ChEBI" id="CHEBI:24646"/>
        <dbReference type="ChEBI" id="CHEBI:60039"/>
        <dbReference type="ChEBI" id="CHEBI:132124"/>
        <dbReference type="EC" id="1.5.5.2"/>
    </reaction>
</comment>
<feature type="domain" description="Proline dehydrogenase PutA" evidence="8">
    <location>
        <begin position="71"/>
        <end position="176"/>
    </location>
</feature>
<evidence type="ECO:0000256" key="4">
    <source>
        <dbReference type="ARBA" id="ARBA00048142"/>
    </source>
</evidence>
<dbReference type="InterPro" id="IPR016160">
    <property type="entry name" value="Ald_DH_CS_CYS"/>
</dbReference>
<comment type="similarity">
    <text evidence="5">In the C-terminal section; belongs to the aldehyde dehydrogenase family.</text>
</comment>
<comment type="pathway">
    <text evidence="5">Amino-acid degradation; L-proline degradation into L-glutamate; L-glutamate from L-proline: step 1/2.</text>
</comment>
<dbReference type="GO" id="GO:0003842">
    <property type="term" value="F:L-glutamate gamma-semialdehyde dehydrogenase activity"/>
    <property type="evidence" value="ECO:0007669"/>
    <property type="project" value="UniProtKB-EC"/>
</dbReference>
<dbReference type="Gene3D" id="3.40.605.10">
    <property type="entry name" value="Aldehyde Dehydrogenase, Chain A, domain 1"/>
    <property type="match status" value="1"/>
</dbReference>
<dbReference type="InterPro" id="IPR015590">
    <property type="entry name" value="Aldehyde_DH_dom"/>
</dbReference>
<keyword evidence="5" id="KW-0238">DNA-binding</keyword>
<dbReference type="NCBIfam" id="NF008869">
    <property type="entry name" value="PRK11904.1"/>
    <property type="match status" value="1"/>
</dbReference>
<dbReference type="Pfam" id="PF14850">
    <property type="entry name" value="Pro_dh-DNA_bdg"/>
    <property type="match status" value="1"/>
</dbReference>
<keyword evidence="3 5" id="KW-0520">NAD</keyword>
<protein>
    <recommendedName>
        <fullName evidence="5">Bifunctional protein PutA</fullName>
    </recommendedName>
    <domain>
        <recommendedName>
            <fullName evidence="5">Proline dehydrogenase</fullName>
            <ecNumber evidence="5">1.5.5.2</ecNumber>
        </recommendedName>
        <alternativeName>
            <fullName evidence="5">Proline oxidase</fullName>
        </alternativeName>
    </domain>
    <domain>
        <recommendedName>
            <fullName evidence="5">Delta-1-pyrroline-5-carboxylate dehydrogenase</fullName>
            <shortName evidence="5">P5C dehydrogenase</shortName>
            <ecNumber evidence="5">1.2.1.88</ecNumber>
        </recommendedName>
        <alternativeName>
            <fullName evidence="5">L-glutamate gamma-semialdehyde dehydrogenase</fullName>
        </alternativeName>
    </domain>
</protein>
<dbReference type="InterPro" id="IPR016163">
    <property type="entry name" value="Ald_DH_C"/>
</dbReference>
<keyword evidence="5" id="KW-0285">Flavoprotein</keyword>
<evidence type="ECO:0000313" key="9">
    <source>
        <dbReference type="EMBL" id="MFC3146268.1"/>
    </source>
</evidence>
<keyword evidence="5" id="KW-0804">Transcription</keyword>
<dbReference type="PROSITE" id="PS00070">
    <property type="entry name" value="ALDEHYDE_DEHYDR_CYS"/>
    <property type="match status" value="1"/>
</dbReference>
<evidence type="ECO:0000259" key="8">
    <source>
        <dbReference type="Pfam" id="PF14850"/>
    </source>
</evidence>
<dbReference type="SUPFAM" id="SSF81935">
    <property type="entry name" value="N-terminal domain of bifunctional PutA protein"/>
    <property type="match status" value="1"/>
</dbReference>
<keyword evidence="10" id="KW-1185">Reference proteome</keyword>
<evidence type="ECO:0000313" key="10">
    <source>
        <dbReference type="Proteomes" id="UP001595556"/>
    </source>
</evidence>
<dbReference type="SUPFAM" id="SSF53720">
    <property type="entry name" value="ALDH-like"/>
    <property type="match status" value="1"/>
</dbReference>
<gene>
    <name evidence="9" type="primary">putA</name>
    <name evidence="9" type="ORF">ACFOEN_01280</name>
</gene>
<dbReference type="InterPro" id="IPR016162">
    <property type="entry name" value="Ald_DH_N"/>
</dbReference>
<dbReference type="InterPro" id="IPR024082">
    <property type="entry name" value="PRODH_PutA_dom_II"/>
</dbReference>
<evidence type="ECO:0000256" key="1">
    <source>
        <dbReference type="ARBA" id="ARBA00004786"/>
    </source>
</evidence>
<dbReference type="PANTHER" id="PTHR42862">
    <property type="entry name" value="DELTA-1-PYRROLINE-5-CARBOXYLATE DEHYDROGENASE 1, ISOFORM A-RELATED"/>
    <property type="match status" value="1"/>
</dbReference>
<evidence type="ECO:0000259" key="6">
    <source>
        <dbReference type="Pfam" id="PF00171"/>
    </source>
</evidence>
<sequence length="1033" mass="110287">MKPSDLPPSLTATLTGPAPLRTGAPYRDELAHCRALLARVEPQRAVLEGSRTRANVWIEALRRKEQPPFAVERLLAQFPISTAEGLALLRLAEALLRIPDVDTAALLAADVFAPATFNKQDEEDMIAKATRSAISLGKKLLPEGESELAESLLTKLGAQTFVRASRAAVAVLSQQFVFASNINDGVDRAAKNSKETVSFDMLGEGARNEAQAKRYLAAYHEAIIATAKLQKGGAEPHRGANVSIKLTALHPRFEEVQRAHVLPEMLERVAPLVEEALKLNVPITIDAEESERLELSLDLIEALIERTKPAPYMLGLAIQAYGLRALDTISHIGDLAAKHGVKIAVRLVKGAYWDAEVKRAQELGLPNYPVFTHKQHTDLSYLACATRLFELHDRIYPMFATHNAATLAAIRALAGSNTHYEFQRLHGMGESLYEVAAADLNVPVRIYAPVGEPRDLLAYLVRRLLENGANTSFVHQLADPRVPAALLTELPFNIAAQPALPMPVALYGASRANSKGLDLQMRAAVQTELASRASGAGFEAFCLGTPHGSWAPTPKAPVLSPNDGTQVGTVQWATKQDVAMAIETAHAAWPYWEARPVTERADMLRRAADALEAQMPAYLHLLAIEAGKTYADGVAEVREAVDFLRYYAHQAEHLMAPDHLPGPTGETNVLTARGRGVWVCISPWNFPLAIFAGQVAAALVTGNSVIAKPAEQTPLVAHAFVKLMYEAGVPQDALYCLPGAGEVGAALTQHPLTAGVAFTGSTQVAKLIAATLATKPGPLAPLIAETGGINAMIVDSTALPEQVIDAVVMSAFRSAGQRCSALRVLCVQDDIADELIAGIGGALEVLRMGHPADAATDVGPIIDREALERLQNYERELSSRGKAVGGAPKLPDGALAAGHFFAPVAYELPSLADVKEEVFGPVLHIVRYKAKALDALMDQINALGYGLTLGVQTRITARAEAIARKLRVGNVYVNRSMIGAVVGVQPFGGQGLSGTGPKAGGPHYLTRFVTEQTVTINTAAAGGNATLLASFGS</sequence>
<dbReference type="NCBIfam" id="TIGR01238">
    <property type="entry name" value="D1pyr5carbox3"/>
    <property type="match status" value="1"/>
</dbReference>
<dbReference type="RefSeq" id="WP_377300548.1">
    <property type="nucleotide sequence ID" value="NZ_CP180191.1"/>
</dbReference>
<dbReference type="Gene3D" id="1.20.5.460">
    <property type="entry name" value="Single helix bin"/>
    <property type="match status" value="1"/>
</dbReference>
<evidence type="ECO:0000256" key="5">
    <source>
        <dbReference type="PIRNR" id="PIRNR000197"/>
    </source>
</evidence>
<organism evidence="9 10">
    <name type="scientific">Piscinibacterium candidicorallinum</name>
    <dbReference type="NCBI Taxonomy" id="1793872"/>
    <lineage>
        <taxon>Bacteria</taxon>
        <taxon>Pseudomonadati</taxon>
        <taxon>Pseudomonadota</taxon>
        <taxon>Betaproteobacteria</taxon>
        <taxon>Burkholderiales</taxon>
        <taxon>Piscinibacterium</taxon>
    </lineage>
</organism>
<dbReference type="Proteomes" id="UP001595556">
    <property type="component" value="Unassembled WGS sequence"/>
</dbReference>
<dbReference type="EMBL" id="JBHRTI010000003">
    <property type="protein sequence ID" value="MFC3146268.1"/>
    <property type="molecule type" value="Genomic_DNA"/>
</dbReference>
<dbReference type="CDD" id="cd07125">
    <property type="entry name" value="ALDH_PutA-P5CDH"/>
    <property type="match status" value="1"/>
</dbReference>
<comment type="pathway">
    <text evidence="1 5">Amino-acid degradation; L-proline degradation into L-glutamate; L-glutamate from L-proline: step 2/2.</text>
</comment>
<dbReference type="GO" id="GO:0004657">
    <property type="term" value="F:proline dehydrogenase activity"/>
    <property type="evidence" value="ECO:0007669"/>
    <property type="project" value="UniProtKB-EC"/>
</dbReference>
<comment type="similarity">
    <text evidence="5">In the N-terminal section; belongs to the proline dehydrogenase family.</text>
</comment>
<keyword evidence="5" id="KW-0642">Proline metabolism</keyword>
<dbReference type="SUPFAM" id="SSF51730">
    <property type="entry name" value="FAD-linked oxidoreductase"/>
    <property type="match status" value="1"/>
</dbReference>
<comment type="cofactor">
    <cofactor evidence="5">
        <name>FAD</name>
        <dbReference type="ChEBI" id="CHEBI:57692"/>
    </cofactor>
</comment>
<dbReference type="Pfam" id="PF00171">
    <property type="entry name" value="Aldedh"/>
    <property type="match status" value="1"/>
</dbReference>
<feature type="domain" description="Aldehyde dehydrogenase" evidence="6">
    <location>
        <begin position="555"/>
        <end position="1014"/>
    </location>
</feature>
<evidence type="ECO:0000256" key="3">
    <source>
        <dbReference type="ARBA" id="ARBA00023027"/>
    </source>
</evidence>
<dbReference type="InterPro" id="IPR025703">
    <property type="entry name" value="Bifunct_PutA"/>
</dbReference>
<keyword evidence="2 5" id="KW-0560">Oxidoreductase</keyword>
<comment type="function">
    <text evidence="5">Oxidizes proline to glutamate for use as a carbon and nitrogen source.</text>
</comment>
<dbReference type="PANTHER" id="PTHR42862:SF1">
    <property type="entry name" value="DELTA-1-PYRROLINE-5-CARBOXYLATE DEHYDROGENASE 2, ISOFORM A-RELATED"/>
    <property type="match status" value="1"/>
</dbReference>
<dbReference type="Pfam" id="PF01619">
    <property type="entry name" value="Pro_dh"/>
    <property type="match status" value="1"/>
</dbReference>
<dbReference type="PIRSF" id="PIRSF000197">
    <property type="entry name" value="Bifunct_PutA"/>
    <property type="match status" value="1"/>
</dbReference>
<dbReference type="InterPro" id="IPR024089">
    <property type="entry name" value="PRODH_PutA_dom_I/II"/>
</dbReference>
<dbReference type="EC" id="1.2.1.88" evidence="5"/>
<dbReference type="Gene3D" id="3.20.20.220">
    <property type="match status" value="1"/>
</dbReference>
<dbReference type="InterPro" id="IPR050485">
    <property type="entry name" value="Proline_metab_enzyme"/>
</dbReference>
<dbReference type="InterPro" id="IPR029041">
    <property type="entry name" value="FAD-linked_oxidoreductase-like"/>
</dbReference>
<dbReference type="EC" id="1.5.5.2" evidence="5"/>
<comment type="catalytic activity">
    <reaction evidence="4 5">
        <text>L-glutamate 5-semialdehyde + NAD(+) + H2O = L-glutamate + NADH + 2 H(+)</text>
        <dbReference type="Rhea" id="RHEA:30235"/>
        <dbReference type="ChEBI" id="CHEBI:15377"/>
        <dbReference type="ChEBI" id="CHEBI:15378"/>
        <dbReference type="ChEBI" id="CHEBI:29985"/>
        <dbReference type="ChEBI" id="CHEBI:57540"/>
        <dbReference type="ChEBI" id="CHEBI:57945"/>
        <dbReference type="ChEBI" id="CHEBI:58066"/>
        <dbReference type="EC" id="1.2.1.88"/>
    </reaction>
</comment>
<feature type="domain" description="Proline dehydrogenase" evidence="7">
    <location>
        <begin position="190"/>
        <end position="476"/>
    </location>
</feature>
<proteinExistence type="inferred from homology"/>
<evidence type="ECO:0000259" key="7">
    <source>
        <dbReference type="Pfam" id="PF01619"/>
    </source>
</evidence>
<name>A0ABV7GX62_9BURK</name>
<dbReference type="InterPro" id="IPR005933">
    <property type="entry name" value="PutA_C"/>
</dbReference>
<keyword evidence="5" id="KW-0805">Transcription regulation</keyword>
<keyword evidence="5" id="KW-0678">Repressor</keyword>